<dbReference type="OrthoDB" id="9800058at2"/>
<dbReference type="InterPro" id="IPR036412">
    <property type="entry name" value="HAD-like_sf"/>
</dbReference>
<dbReference type="Gene3D" id="3.40.50.1000">
    <property type="entry name" value="HAD superfamily/HAD-like"/>
    <property type="match status" value="1"/>
</dbReference>
<protein>
    <submittedName>
        <fullName evidence="1">Haloacid dehalogenase</fullName>
    </submittedName>
</protein>
<sequence>MTASSDPASRREHEHALPLHGAVLLLDMDGTLIDSGAAVERSWNRLFTELGADLEFGAEQHGKPARQVLAEVLPELGEDELTAAHHRVEALEIADVDEIVVLPGTARLLAELDAAAEQLGRPTWTIVTSCTAPLFEARWARTGLPVPAGLVTADQVTRGKPDPEPYLLGAERLGAEPAASIVIEDSIGGLRSGAAAGARTVAVTSTTPAGDLAPLADALVTSLDDLEVRVDGTELLLSRRGR</sequence>
<organism evidence="1 2">
    <name type="scientific">Brachybacterium vulturis</name>
    <dbReference type="NCBI Taxonomy" id="2017484"/>
    <lineage>
        <taxon>Bacteria</taxon>
        <taxon>Bacillati</taxon>
        <taxon>Actinomycetota</taxon>
        <taxon>Actinomycetes</taxon>
        <taxon>Micrococcales</taxon>
        <taxon>Dermabacteraceae</taxon>
        <taxon>Brachybacterium</taxon>
    </lineage>
</organism>
<dbReference type="Gene3D" id="1.10.150.240">
    <property type="entry name" value="Putative phosphatase, domain 2"/>
    <property type="match status" value="1"/>
</dbReference>
<dbReference type="Pfam" id="PF00702">
    <property type="entry name" value="Hydrolase"/>
    <property type="match status" value="1"/>
</dbReference>
<reference evidence="2" key="1">
    <citation type="submission" date="2017-09" db="EMBL/GenBank/DDBJ databases">
        <title>Brachybacterium sp. VM2412.</title>
        <authorList>
            <person name="Tak E.J."/>
            <person name="Bae J.-W."/>
        </authorList>
    </citation>
    <scope>NUCLEOTIDE SEQUENCE [LARGE SCALE GENOMIC DNA]</scope>
    <source>
        <strain evidence="2">VM2412</strain>
    </source>
</reference>
<evidence type="ECO:0000313" key="1">
    <source>
        <dbReference type="EMBL" id="ATG52554.1"/>
    </source>
</evidence>
<dbReference type="InterPro" id="IPR023214">
    <property type="entry name" value="HAD_sf"/>
</dbReference>
<proteinExistence type="predicted"/>
<keyword evidence="2" id="KW-1185">Reference proteome</keyword>
<dbReference type="PANTHER" id="PTHR43481:SF4">
    <property type="entry name" value="GLYCEROL-1-PHOSPHATE PHOSPHOHYDROLASE 1-RELATED"/>
    <property type="match status" value="1"/>
</dbReference>
<dbReference type="EMBL" id="CP023563">
    <property type="protein sequence ID" value="ATG52554.1"/>
    <property type="molecule type" value="Genomic_DNA"/>
</dbReference>
<dbReference type="RefSeq" id="WP_096803665.1">
    <property type="nucleotide sequence ID" value="NZ_CP023563.1"/>
</dbReference>
<dbReference type="SFLD" id="SFLDS00003">
    <property type="entry name" value="Haloacid_Dehalogenase"/>
    <property type="match status" value="1"/>
</dbReference>
<dbReference type="SUPFAM" id="SSF56784">
    <property type="entry name" value="HAD-like"/>
    <property type="match status" value="1"/>
</dbReference>
<dbReference type="NCBIfam" id="TIGR01509">
    <property type="entry name" value="HAD-SF-IA-v3"/>
    <property type="match status" value="1"/>
</dbReference>
<name>A0A291GRI1_9MICO</name>
<dbReference type="Proteomes" id="UP000218165">
    <property type="component" value="Chromosome"/>
</dbReference>
<dbReference type="KEGG" id="brz:CFK38_14260"/>
<dbReference type="PANTHER" id="PTHR43481">
    <property type="entry name" value="FRUCTOSE-1-PHOSPHATE PHOSPHATASE"/>
    <property type="match status" value="1"/>
</dbReference>
<dbReference type="InterPro" id="IPR051806">
    <property type="entry name" value="HAD-like_SPP"/>
</dbReference>
<dbReference type="SFLD" id="SFLDG01129">
    <property type="entry name" value="C1.5:_HAD__Beta-PGM__Phosphata"/>
    <property type="match status" value="1"/>
</dbReference>
<dbReference type="GO" id="GO:0050308">
    <property type="term" value="F:sugar-phosphatase activity"/>
    <property type="evidence" value="ECO:0007669"/>
    <property type="project" value="TreeGrafter"/>
</dbReference>
<dbReference type="InterPro" id="IPR023198">
    <property type="entry name" value="PGP-like_dom2"/>
</dbReference>
<dbReference type="InterPro" id="IPR006439">
    <property type="entry name" value="HAD-SF_hydro_IA"/>
</dbReference>
<dbReference type="AlphaFoldDB" id="A0A291GRI1"/>
<accession>A0A291GRI1</accession>
<evidence type="ECO:0000313" key="2">
    <source>
        <dbReference type="Proteomes" id="UP000218165"/>
    </source>
</evidence>
<gene>
    <name evidence="1" type="ORF">CFK38_14260</name>
</gene>